<feature type="domain" description="N-acetyltransferase" evidence="1">
    <location>
        <begin position="176"/>
        <end position="321"/>
    </location>
</feature>
<dbReference type="SUPFAM" id="SSF55729">
    <property type="entry name" value="Acyl-CoA N-acyltransferases (Nat)"/>
    <property type="match status" value="2"/>
</dbReference>
<name>A0A9W6SRV7_9ACTN</name>
<dbReference type="AlphaFoldDB" id="A0A9W6SRV7"/>
<dbReference type="PROSITE" id="PS51186">
    <property type="entry name" value="GNAT"/>
    <property type="match status" value="2"/>
</dbReference>
<dbReference type="EMBL" id="BSTX01000004">
    <property type="protein sequence ID" value="GLZ80953.1"/>
    <property type="molecule type" value="Genomic_DNA"/>
</dbReference>
<dbReference type="Pfam" id="PF00583">
    <property type="entry name" value="Acetyltransf_1"/>
    <property type="match status" value="1"/>
</dbReference>
<reference evidence="2" key="1">
    <citation type="submission" date="2023-03" db="EMBL/GenBank/DDBJ databases">
        <title>Actinorhabdospora filicis NBRC 111898.</title>
        <authorList>
            <person name="Ichikawa N."/>
            <person name="Sato H."/>
            <person name="Tonouchi N."/>
        </authorList>
    </citation>
    <scope>NUCLEOTIDE SEQUENCE</scope>
    <source>
        <strain evidence="2">NBRC 111898</strain>
    </source>
</reference>
<proteinExistence type="predicted"/>
<keyword evidence="3" id="KW-1185">Reference proteome</keyword>
<protein>
    <recommendedName>
        <fullName evidence="1">N-acetyltransferase domain-containing protein</fullName>
    </recommendedName>
</protein>
<dbReference type="Proteomes" id="UP001165079">
    <property type="component" value="Unassembled WGS sequence"/>
</dbReference>
<evidence type="ECO:0000313" key="2">
    <source>
        <dbReference type="EMBL" id="GLZ80953.1"/>
    </source>
</evidence>
<dbReference type="RefSeq" id="WP_285666247.1">
    <property type="nucleotide sequence ID" value="NZ_BSTX01000004.1"/>
</dbReference>
<accession>A0A9W6SRV7</accession>
<feature type="domain" description="N-acetyltransferase" evidence="1">
    <location>
        <begin position="483"/>
        <end position="616"/>
    </location>
</feature>
<evidence type="ECO:0000259" key="1">
    <source>
        <dbReference type="PROSITE" id="PS51186"/>
    </source>
</evidence>
<comment type="caution">
    <text evidence="2">The sequence shown here is derived from an EMBL/GenBank/DDBJ whole genome shotgun (WGS) entry which is preliminary data.</text>
</comment>
<dbReference type="GO" id="GO:0016747">
    <property type="term" value="F:acyltransferase activity, transferring groups other than amino-acyl groups"/>
    <property type="evidence" value="ECO:0007669"/>
    <property type="project" value="InterPro"/>
</dbReference>
<dbReference type="InterPro" id="IPR016181">
    <property type="entry name" value="Acyl_CoA_acyltransferase"/>
</dbReference>
<evidence type="ECO:0000313" key="3">
    <source>
        <dbReference type="Proteomes" id="UP001165079"/>
    </source>
</evidence>
<organism evidence="2 3">
    <name type="scientific">Actinorhabdospora filicis</name>
    <dbReference type="NCBI Taxonomy" id="1785913"/>
    <lineage>
        <taxon>Bacteria</taxon>
        <taxon>Bacillati</taxon>
        <taxon>Actinomycetota</taxon>
        <taxon>Actinomycetes</taxon>
        <taxon>Micromonosporales</taxon>
        <taxon>Micromonosporaceae</taxon>
        <taxon>Actinorhabdospora</taxon>
    </lineage>
</organism>
<dbReference type="InterPro" id="IPR000182">
    <property type="entry name" value="GNAT_dom"/>
</dbReference>
<sequence length="616" mass="66773">MTSSLSIRALTPDTLHLFHAYPHSSHPSVGREASQDYSALLAQGKVRPEWTFVAVRDDVVIARAAFFGRPDSVAPLALDWFELGDSADRVAVGTLLAAHAYAAVGRGGMGEPEFNLLMPPDWRSRDDIAGEIADRCAAIENAGLVVAQQRFGFRWEPSDGLPARSVRLTFVPGTDAEFLAAIRAGLPGTLDGHTVTDLARGEDFAAEQLLDSVITLPGRDDWRLARDAGGAVVGAIFPTVISNSASIGYITVAADHRGRGYVNDLLAEGLHVHAGNGRTVVTASTDLANAPMKAAFDRAGFRTVTVQLDYWPGLVFRSLGEGDTELFGAYPHAPVEGVGYEDKVDWRRNLAEGHYKPHWMWVAIEGGVVRGRMAFWGFPADTAPKVVDWFEPGDDVEVGAGLMRAAYATQDADPRPEYALRTPAGWRDTPLRGEVEARVAAAERAGLSVFVERHGFRWTAERGLPERSARLRFREGTDEEFVDAVREGFPGTLDAYTREDCEKLGAQATAEQEVAGFADYPAGRDWWRLAENADGEVVGAIFPARNYDSAIICYITVVAGHRGNGYVHDLLAEMLHIHAENGAESVGGHTDLPNLPMKAAFLKAGFAITGGRIDLR</sequence>
<gene>
    <name evidence="2" type="ORF">Afil01_57600</name>
</gene>
<dbReference type="Gene3D" id="3.40.630.30">
    <property type="match status" value="2"/>
</dbReference>